<dbReference type="PANTHER" id="PTHR42919:SF8">
    <property type="entry name" value="N-ALPHA-ACETYLTRANSFERASE 50"/>
    <property type="match status" value="1"/>
</dbReference>
<dbReference type="GO" id="GO:0016747">
    <property type="term" value="F:acyltransferase activity, transferring groups other than amino-acyl groups"/>
    <property type="evidence" value="ECO:0007669"/>
    <property type="project" value="InterPro"/>
</dbReference>
<evidence type="ECO:0000313" key="4">
    <source>
        <dbReference type="EMBL" id="AKK71563.1"/>
    </source>
</evidence>
<dbReference type="Pfam" id="PF00583">
    <property type="entry name" value="Acetyltransf_1"/>
    <property type="match status" value="1"/>
</dbReference>
<keyword evidence="7" id="KW-1185">Reference proteome</keyword>
<gene>
    <name evidence="5" type="ORF">FOB44_00295</name>
    <name evidence="4" type="ORF">OK18_01935</name>
</gene>
<evidence type="ECO:0000313" key="5">
    <source>
        <dbReference type="EMBL" id="QIY89177.1"/>
    </source>
</evidence>
<dbReference type="EMBL" id="CP050995">
    <property type="protein sequence ID" value="QIY89177.1"/>
    <property type="molecule type" value="Genomic_DNA"/>
</dbReference>
<organism evidence="4 6">
    <name type="scientific">Chryseobacterium gallinarum</name>
    <dbReference type="NCBI Taxonomy" id="1324352"/>
    <lineage>
        <taxon>Bacteria</taxon>
        <taxon>Pseudomonadati</taxon>
        <taxon>Bacteroidota</taxon>
        <taxon>Flavobacteriia</taxon>
        <taxon>Flavobacteriales</taxon>
        <taxon>Weeksellaceae</taxon>
        <taxon>Chryseobacterium group</taxon>
        <taxon>Chryseobacterium</taxon>
    </lineage>
</organism>
<protein>
    <submittedName>
        <fullName evidence="5">GNAT family N-acetyltransferase</fullName>
    </submittedName>
    <submittedName>
        <fullName evidence="4">Streptothricin acetyltransferase</fullName>
    </submittedName>
</protein>
<proteinExistence type="predicted"/>
<evidence type="ECO:0000313" key="6">
    <source>
        <dbReference type="Proteomes" id="UP000035213"/>
    </source>
</evidence>
<feature type="domain" description="N-acetyltransferase" evidence="3">
    <location>
        <begin position="25"/>
        <end position="178"/>
    </location>
</feature>
<dbReference type="RefSeq" id="WP_053326897.1">
    <property type="nucleotide sequence ID" value="NZ_CP009928.1"/>
</dbReference>
<dbReference type="OrthoDB" id="9800193at2"/>
<reference evidence="5 7" key="2">
    <citation type="submission" date="2019-09" db="EMBL/GenBank/DDBJ databases">
        <title>FDA dAtabase for Regulatory Grade micrObial Sequences (FDA-ARGOS): Supporting development and validation of Infectious Disease Dx tests.</title>
        <authorList>
            <person name="Sciortino C."/>
            <person name="Tallon L."/>
            <person name="Sadzewicz L."/>
            <person name="Vavikolanu K."/>
            <person name="Mehta A."/>
            <person name="Aluvathingal J."/>
            <person name="Nadendla S."/>
            <person name="Nandy P."/>
            <person name="Geyer C."/>
            <person name="Yan Y."/>
            <person name="Sichtig H."/>
        </authorList>
    </citation>
    <scope>NUCLEOTIDE SEQUENCE [LARGE SCALE GENOMIC DNA]</scope>
    <source>
        <strain evidence="5 7">FDAARGOS_636</strain>
    </source>
</reference>
<accession>A0A0G3M0R4</accession>
<dbReference type="InterPro" id="IPR016181">
    <property type="entry name" value="Acyl_CoA_acyltransferase"/>
</dbReference>
<evidence type="ECO:0000259" key="3">
    <source>
        <dbReference type="PROSITE" id="PS51186"/>
    </source>
</evidence>
<dbReference type="SUPFAM" id="SSF55729">
    <property type="entry name" value="Acyl-CoA N-acyltransferases (Nat)"/>
    <property type="match status" value="1"/>
</dbReference>
<dbReference type="PATRIC" id="fig|1324352.5.peg.417"/>
<name>A0A0G3M0R4_CHRGL</name>
<reference evidence="4 6" key="1">
    <citation type="submission" date="2014-11" db="EMBL/GenBank/DDBJ databases">
        <authorList>
            <person name="Park G.-S."/>
            <person name="Hong S.-J."/>
            <person name="Jung B.K."/>
            <person name="Khan A.R."/>
            <person name="Kwak Y."/>
            <person name="Shin J.-H."/>
        </authorList>
    </citation>
    <scope>NUCLEOTIDE SEQUENCE [LARGE SCALE GENOMIC DNA]</scope>
    <source>
        <strain evidence="4 6">DSM 27622</strain>
    </source>
</reference>
<dbReference type="InterPro" id="IPR051556">
    <property type="entry name" value="N-term/lysine_N-AcTrnsfr"/>
</dbReference>
<dbReference type="InterPro" id="IPR000182">
    <property type="entry name" value="GNAT_dom"/>
</dbReference>
<evidence type="ECO:0000256" key="1">
    <source>
        <dbReference type="ARBA" id="ARBA00022679"/>
    </source>
</evidence>
<sequence length="178" mass="20797">MDIKKLLKLTDNPSLTWGHNGYTTDRIYSVSSIEYAGSFEFSLREKSFPYTKVWETGSEDIEELNLIIEKGHSFGAFINNELIGWIICEQRTWNNSFYIENILIDEKYRRLGVGIQLIKNAVKEARKLNCRVIELETQNTNYPAIQFYRRMGFNITGVNTRLYDNAEEIALFMTLDIE</sequence>
<dbReference type="KEGG" id="cgn:OK18_01935"/>
<keyword evidence="1 4" id="KW-0808">Transferase</keyword>
<keyword evidence="2" id="KW-0012">Acyltransferase</keyword>
<dbReference type="Proteomes" id="UP000035213">
    <property type="component" value="Chromosome"/>
</dbReference>
<dbReference type="Proteomes" id="UP000501570">
    <property type="component" value="Chromosome"/>
</dbReference>
<dbReference type="PROSITE" id="PS51186">
    <property type="entry name" value="GNAT"/>
    <property type="match status" value="1"/>
</dbReference>
<dbReference type="PANTHER" id="PTHR42919">
    <property type="entry name" value="N-ALPHA-ACETYLTRANSFERASE"/>
    <property type="match status" value="1"/>
</dbReference>
<dbReference type="Gene3D" id="3.40.630.30">
    <property type="match status" value="1"/>
</dbReference>
<dbReference type="CDD" id="cd04301">
    <property type="entry name" value="NAT_SF"/>
    <property type="match status" value="1"/>
</dbReference>
<evidence type="ECO:0000313" key="7">
    <source>
        <dbReference type="Proteomes" id="UP000501570"/>
    </source>
</evidence>
<dbReference type="AlphaFoldDB" id="A0A0G3M0R4"/>
<evidence type="ECO:0000256" key="2">
    <source>
        <dbReference type="ARBA" id="ARBA00023315"/>
    </source>
</evidence>
<dbReference type="EMBL" id="CP009928">
    <property type="protein sequence ID" value="AKK71563.1"/>
    <property type="molecule type" value="Genomic_DNA"/>
</dbReference>